<dbReference type="PANTHER" id="PTHR43434:SF3">
    <property type="entry name" value="GMP_IMP NUCLEOTIDASE YRFG"/>
    <property type="match status" value="1"/>
</dbReference>
<evidence type="ECO:0000313" key="3">
    <source>
        <dbReference type="EMBL" id="OIJ21718.1"/>
    </source>
</evidence>
<evidence type="ECO:0000256" key="1">
    <source>
        <dbReference type="ARBA" id="ARBA00022801"/>
    </source>
</evidence>
<dbReference type="GO" id="GO:0005829">
    <property type="term" value="C:cytosol"/>
    <property type="evidence" value="ECO:0007669"/>
    <property type="project" value="TreeGrafter"/>
</dbReference>
<protein>
    <recommendedName>
        <fullName evidence="5">HAD family hydrolase</fullName>
    </recommendedName>
</protein>
<evidence type="ECO:0000256" key="2">
    <source>
        <dbReference type="ARBA" id="ARBA00022842"/>
    </source>
</evidence>
<dbReference type="Gene3D" id="1.10.150.240">
    <property type="entry name" value="Putative phosphatase, domain 2"/>
    <property type="match status" value="1"/>
</dbReference>
<dbReference type="GO" id="GO:0006281">
    <property type="term" value="P:DNA repair"/>
    <property type="evidence" value="ECO:0007669"/>
    <property type="project" value="TreeGrafter"/>
</dbReference>
<dbReference type="Gene3D" id="3.40.50.1000">
    <property type="entry name" value="HAD superfamily/HAD-like"/>
    <property type="match status" value="1"/>
</dbReference>
<dbReference type="SFLD" id="SFLDG01129">
    <property type="entry name" value="C1.5:_HAD__Beta-PGM__Phosphata"/>
    <property type="match status" value="1"/>
</dbReference>
<dbReference type="PANTHER" id="PTHR43434">
    <property type="entry name" value="PHOSPHOGLYCOLATE PHOSPHATASE"/>
    <property type="match status" value="1"/>
</dbReference>
<dbReference type="EMBL" id="MLQS01000001">
    <property type="protein sequence ID" value="OIJ21718.1"/>
    <property type="molecule type" value="Genomic_DNA"/>
</dbReference>
<gene>
    <name evidence="3" type="ORF">BKP45_03190</name>
</gene>
<evidence type="ECO:0008006" key="5">
    <source>
        <dbReference type="Google" id="ProtNLM"/>
    </source>
</evidence>
<dbReference type="RefSeq" id="WP_071388304.1">
    <property type="nucleotide sequence ID" value="NZ_MLQS01000001.1"/>
</dbReference>
<proteinExistence type="predicted"/>
<dbReference type="InterPro" id="IPR023214">
    <property type="entry name" value="HAD_sf"/>
</dbReference>
<name>A0A1S2MAJ4_9BACI</name>
<dbReference type="Pfam" id="PF13419">
    <property type="entry name" value="HAD_2"/>
    <property type="match status" value="1"/>
</dbReference>
<dbReference type="InterPro" id="IPR050155">
    <property type="entry name" value="HAD-like_hydrolase_sf"/>
</dbReference>
<dbReference type="InterPro" id="IPR006439">
    <property type="entry name" value="HAD-SF_hydro_IA"/>
</dbReference>
<keyword evidence="4" id="KW-1185">Reference proteome</keyword>
<sequence length="227" mass="26101">MISDILNKYDVIIFDCDGVLIDVNLLKCQAFGKAVQGYPLDIVEEFINYCKKTFGVSRYVKFKEFLSDFAKEPFQEDKYNILLNNYANICKQVYDLANITPGCKNLLLELKNMDKKLYVASGSDEKELKEVFYNRDLIGYFNEIYGSPKTKSECAKIILDNNPNKKAVFIGDALSDMKTAKEHNIDFIYMSEFTVQTKELDQICRMGATMVINTLEELMVQLNCVKK</sequence>
<dbReference type="SFLD" id="SFLDS00003">
    <property type="entry name" value="Haloacid_Dehalogenase"/>
    <property type="match status" value="1"/>
</dbReference>
<dbReference type="InterPro" id="IPR023198">
    <property type="entry name" value="PGP-like_dom2"/>
</dbReference>
<keyword evidence="1" id="KW-0378">Hydrolase</keyword>
<organism evidence="3 4">
    <name type="scientific">Anaerobacillus alkalidiazotrophicus</name>
    <dbReference type="NCBI Taxonomy" id="472963"/>
    <lineage>
        <taxon>Bacteria</taxon>
        <taxon>Bacillati</taxon>
        <taxon>Bacillota</taxon>
        <taxon>Bacilli</taxon>
        <taxon>Bacillales</taxon>
        <taxon>Bacillaceae</taxon>
        <taxon>Anaerobacillus</taxon>
    </lineage>
</organism>
<reference evidence="3 4" key="1">
    <citation type="submission" date="2016-10" db="EMBL/GenBank/DDBJ databases">
        <title>Draft genome sequences of four alkaliphilic bacteria belonging to the Anaerobacillus genus.</title>
        <authorList>
            <person name="Bassil N.M."/>
            <person name="Lloyd J.R."/>
        </authorList>
    </citation>
    <scope>NUCLEOTIDE SEQUENCE [LARGE SCALE GENOMIC DNA]</scope>
    <source>
        <strain evidence="3 4">DSM 22531</strain>
    </source>
</reference>
<dbReference type="GO" id="GO:0008967">
    <property type="term" value="F:phosphoglycolate phosphatase activity"/>
    <property type="evidence" value="ECO:0007669"/>
    <property type="project" value="TreeGrafter"/>
</dbReference>
<dbReference type="SUPFAM" id="SSF56784">
    <property type="entry name" value="HAD-like"/>
    <property type="match status" value="1"/>
</dbReference>
<evidence type="ECO:0000313" key="4">
    <source>
        <dbReference type="Proteomes" id="UP000180057"/>
    </source>
</evidence>
<dbReference type="InterPro" id="IPR041492">
    <property type="entry name" value="HAD_2"/>
</dbReference>
<dbReference type="NCBIfam" id="TIGR01549">
    <property type="entry name" value="HAD-SF-IA-v1"/>
    <property type="match status" value="1"/>
</dbReference>
<dbReference type="CDD" id="cd01427">
    <property type="entry name" value="HAD_like"/>
    <property type="match status" value="1"/>
</dbReference>
<dbReference type="Proteomes" id="UP000180057">
    <property type="component" value="Unassembled WGS sequence"/>
</dbReference>
<dbReference type="AlphaFoldDB" id="A0A1S2MAJ4"/>
<dbReference type="STRING" id="472963.BKP45_03190"/>
<dbReference type="InterPro" id="IPR036412">
    <property type="entry name" value="HAD-like_sf"/>
</dbReference>
<accession>A0A1S2MAJ4</accession>
<comment type="caution">
    <text evidence="3">The sequence shown here is derived from an EMBL/GenBank/DDBJ whole genome shotgun (WGS) entry which is preliminary data.</text>
</comment>
<keyword evidence="2" id="KW-0460">Magnesium</keyword>